<comment type="subunit">
    <text evidence="1">The target of rapamycin complex 1 (TORC1) is composed of at least RAPTOR, LST8 and TOR.</text>
</comment>
<keyword evidence="1" id="KW-0677">Repeat</keyword>
<dbReference type="PANTHER" id="PTHR19842:SF0">
    <property type="entry name" value="TARGET OF RAPAMYCIN COMPLEX SUBUNIT LST8"/>
    <property type="match status" value="1"/>
</dbReference>
<evidence type="ECO:0000313" key="3">
    <source>
        <dbReference type="Proteomes" id="UP000316621"/>
    </source>
</evidence>
<dbReference type="GO" id="GO:0005768">
    <property type="term" value="C:endosome"/>
    <property type="evidence" value="ECO:0007669"/>
    <property type="project" value="UniProtKB-SubCell"/>
</dbReference>
<reference evidence="2 3" key="1">
    <citation type="journal article" date="2018" name="Science">
        <title>The opium poppy genome and morphinan production.</title>
        <authorList>
            <person name="Guo L."/>
            <person name="Winzer T."/>
            <person name="Yang X."/>
            <person name="Li Y."/>
            <person name="Ning Z."/>
            <person name="He Z."/>
            <person name="Teodor R."/>
            <person name="Lu Y."/>
            <person name="Bowser T.A."/>
            <person name="Graham I.A."/>
            <person name="Ye K."/>
        </authorList>
    </citation>
    <scope>NUCLEOTIDE SEQUENCE [LARGE SCALE GENOMIC DNA]</scope>
    <source>
        <strain evidence="3">cv. HN1</strain>
        <tissue evidence="2">Leaves</tissue>
    </source>
</reference>
<dbReference type="AlphaFoldDB" id="A0A4Y7L755"/>
<dbReference type="GO" id="GO:0031931">
    <property type="term" value="C:TORC1 complex"/>
    <property type="evidence" value="ECO:0007669"/>
    <property type="project" value="UniProtKB-UniRule"/>
</dbReference>
<comment type="subcellular location">
    <subcellularLocation>
        <location evidence="1">Endosome</location>
    </subcellularLocation>
</comment>
<dbReference type="Gramene" id="RZC80005">
    <property type="protein sequence ID" value="RZC80005"/>
    <property type="gene ID" value="C5167_042581"/>
</dbReference>
<dbReference type="GO" id="GO:0031929">
    <property type="term" value="P:TOR signaling"/>
    <property type="evidence" value="ECO:0007669"/>
    <property type="project" value="UniProtKB-UniRule"/>
</dbReference>
<dbReference type="InterPro" id="IPR037588">
    <property type="entry name" value="MLST8"/>
</dbReference>
<dbReference type="GO" id="GO:0031932">
    <property type="term" value="C:TORC2 complex"/>
    <property type="evidence" value="ECO:0007669"/>
    <property type="project" value="InterPro"/>
</dbReference>
<evidence type="ECO:0000313" key="2">
    <source>
        <dbReference type="EMBL" id="RZC80005.1"/>
    </source>
</evidence>
<sequence length="169" mass="19173">MNMIHDLKWSLSIFKNKDRIIVPAADDEIMEFVFCVIVDVEEFFTQCNPSLVCNCWKFIIGGTANIRVWDLIANSCSCELVPEVDTAVRSVTVMWDESLVVAANNNETCYVWRLQRGTQTMTNFEPLHKLQAHDGYILKCLLSPGHIARASIIFIVDEGENSVKAQVFI</sequence>
<dbReference type="Proteomes" id="UP000316621">
    <property type="component" value="Chromosome 10"/>
</dbReference>
<dbReference type="STRING" id="3469.A0A4Y7L755"/>
<dbReference type="SUPFAM" id="SSF50978">
    <property type="entry name" value="WD40 repeat-like"/>
    <property type="match status" value="1"/>
</dbReference>
<protein>
    <recommendedName>
        <fullName evidence="1">Target of rapamycin complex subunit LST8</fullName>
        <shortName evidence="1">TORC subunit LST8</shortName>
    </recommendedName>
    <alternativeName>
        <fullName evidence="1">Lethal with SEC13 protein 8 homolog</fullName>
    </alternativeName>
</protein>
<organism evidence="2 3">
    <name type="scientific">Papaver somniferum</name>
    <name type="common">Opium poppy</name>
    <dbReference type="NCBI Taxonomy" id="3469"/>
    <lineage>
        <taxon>Eukaryota</taxon>
        <taxon>Viridiplantae</taxon>
        <taxon>Streptophyta</taxon>
        <taxon>Embryophyta</taxon>
        <taxon>Tracheophyta</taxon>
        <taxon>Spermatophyta</taxon>
        <taxon>Magnoliopsida</taxon>
        <taxon>Ranunculales</taxon>
        <taxon>Papaveraceae</taxon>
        <taxon>Papaveroideae</taxon>
        <taxon>Papaver</taxon>
    </lineage>
</organism>
<dbReference type="GO" id="GO:0032956">
    <property type="term" value="P:regulation of actin cytoskeleton organization"/>
    <property type="evidence" value="ECO:0007669"/>
    <property type="project" value="TreeGrafter"/>
</dbReference>
<dbReference type="InterPro" id="IPR036322">
    <property type="entry name" value="WD40_repeat_dom_sf"/>
</dbReference>
<keyword evidence="1" id="KW-0967">Endosome</keyword>
<name>A0A4Y7L755_PAPSO</name>
<comment type="similarity">
    <text evidence="1">Belongs to the WD repeat LST8 family.</text>
</comment>
<evidence type="ECO:0000256" key="1">
    <source>
        <dbReference type="RuleBase" id="RU369068"/>
    </source>
</evidence>
<keyword evidence="3" id="KW-1185">Reference proteome</keyword>
<keyword evidence="1" id="KW-0853">WD repeat</keyword>
<dbReference type="Gene3D" id="2.130.10.10">
    <property type="entry name" value="YVTN repeat-like/Quinoprotein amine dehydrogenase"/>
    <property type="match status" value="1"/>
</dbReference>
<accession>A0A4Y7L755</accession>
<gene>
    <name evidence="2" type="ORF">C5167_042581</name>
</gene>
<proteinExistence type="inferred from homology"/>
<dbReference type="PANTHER" id="PTHR19842">
    <property type="entry name" value="G BETA-LIKE PROTEIN GBL"/>
    <property type="match status" value="1"/>
</dbReference>
<dbReference type="EMBL" id="CM010724">
    <property type="protein sequence ID" value="RZC80005.1"/>
    <property type="molecule type" value="Genomic_DNA"/>
</dbReference>
<comment type="function">
    <text evidence="1">Component of TORC1 complex, which is an essential cell growth regulator that controls plant development. Acts by activating transcription, protein synthesis and ribosome biogenesis, and inhibiting mRNA degradation and autophagy.</text>
</comment>
<dbReference type="InterPro" id="IPR015943">
    <property type="entry name" value="WD40/YVTN_repeat-like_dom_sf"/>
</dbReference>